<evidence type="ECO:0000256" key="1">
    <source>
        <dbReference type="SAM" id="Phobius"/>
    </source>
</evidence>
<dbReference type="AlphaFoldDB" id="A0A4R1QUM7"/>
<dbReference type="STRING" id="1469948.GCA_000732725_03887"/>
<feature type="transmembrane region" description="Helical" evidence="1">
    <location>
        <begin position="52"/>
        <end position="73"/>
    </location>
</feature>
<keyword evidence="1" id="KW-0472">Membrane</keyword>
<keyword evidence="1" id="KW-0812">Transmembrane</keyword>
<proteinExistence type="predicted"/>
<accession>A0A4R1QUM7</accession>
<dbReference type="OrthoDB" id="2062658at2"/>
<keyword evidence="3" id="KW-1185">Reference proteome</keyword>
<evidence type="ECO:0000313" key="3">
    <source>
        <dbReference type="Proteomes" id="UP000295718"/>
    </source>
</evidence>
<dbReference type="EMBL" id="SLUO01000008">
    <property type="protein sequence ID" value="TCL57666.1"/>
    <property type="molecule type" value="Genomic_DNA"/>
</dbReference>
<reference evidence="2 3" key="1">
    <citation type="submission" date="2019-03" db="EMBL/GenBank/DDBJ databases">
        <title>Genomic Encyclopedia of Type Strains, Phase IV (KMG-IV): sequencing the most valuable type-strain genomes for metagenomic binning, comparative biology and taxonomic classification.</title>
        <authorList>
            <person name="Goeker M."/>
        </authorList>
    </citation>
    <scope>NUCLEOTIDE SEQUENCE [LARGE SCALE GENOMIC DNA]</scope>
    <source>
        <strain evidence="2 3">DSM 100556</strain>
    </source>
</reference>
<sequence>MRKSRWLRRCKAAGRTVLAAFTMFLINVNTVYASGIGESKLAKGTENLIKDATTWLMVLSPIVGGLLIIYFCIRRAAADEMDQKKWNNRIVVTIVSCIGAVIGSATLNIIIGYYK</sequence>
<name>A0A4R1QUM7_9FIRM</name>
<evidence type="ECO:0000313" key="2">
    <source>
        <dbReference type="EMBL" id="TCL57666.1"/>
    </source>
</evidence>
<comment type="caution">
    <text evidence="2">The sequence shown here is derived from an EMBL/GenBank/DDBJ whole genome shotgun (WGS) entry which is preliminary data.</text>
</comment>
<organism evidence="2 3">
    <name type="scientific">Kineothrix alysoides</name>
    <dbReference type="NCBI Taxonomy" id="1469948"/>
    <lineage>
        <taxon>Bacteria</taxon>
        <taxon>Bacillati</taxon>
        <taxon>Bacillota</taxon>
        <taxon>Clostridia</taxon>
        <taxon>Lachnospirales</taxon>
        <taxon>Lachnospiraceae</taxon>
        <taxon>Kineothrix</taxon>
    </lineage>
</organism>
<protein>
    <submittedName>
        <fullName evidence="2">Uncharacterized protein</fullName>
    </submittedName>
</protein>
<dbReference type="Proteomes" id="UP000295718">
    <property type="component" value="Unassembled WGS sequence"/>
</dbReference>
<feature type="transmembrane region" description="Helical" evidence="1">
    <location>
        <begin position="94"/>
        <end position="114"/>
    </location>
</feature>
<dbReference type="RefSeq" id="WP_031392509.1">
    <property type="nucleotide sequence ID" value="NZ_JPNB01000003.1"/>
</dbReference>
<dbReference type="NCBIfam" id="NF045849">
    <property type="entry name" value="ICE_MMCAP2_0565"/>
    <property type="match status" value="1"/>
</dbReference>
<keyword evidence="1" id="KW-1133">Transmembrane helix</keyword>
<gene>
    <name evidence="2" type="ORF">EDD76_108201</name>
</gene>